<proteinExistence type="predicted"/>
<sequence length="132" mass="14273">MTTTKIAAKIAAKTSKKPGAKKASVTSKAGAASKPVKKSAVKPVIKSVPIEAGKKAKKEHKLKVVRDSFTMPQNEYQQIAEIKAICLKAKVHVKKSEVLRAGLKVLSELDPARLTLVLKSLEKIKTGRPNKH</sequence>
<organism evidence="2 3">
    <name type="scientific">Candidatus Gallionella acididurans</name>
    <dbReference type="NCBI Taxonomy" id="1796491"/>
    <lineage>
        <taxon>Bacteria</taxon>
        <taxon>Pseudomonadati</taxon>
        <taxon>Pseudomonadota</taxon>
        <taxon>Betaproteobacteria</taxon>
        <taxon>Nitrosomonadales</taxon>
        <taxon>Gallionellaceae</taxon>
        <taxon>Gallionella</taxon>
    </lineage>
</organism>
<feature type="region of interest" description="Disordered" evidence="1">
    <location>
        <begin position="1"/>
        <end position="36"/>
    </location>
</feature>
<evidence type="ECO:0000313" key="2">
    <source>
        <dbReference type="EMBL" id="KXS33312.1"/>
    </source>
</evidence>
<reference evidence="2 3" key="2">
    <citation type="submission" date="2016-03" db="EMBL/GenBank/DDBJ databases">
        <title>New uncultured bacterium of the family Gallionellaceae from acid mine drainage: description and reconstruction of genome based on metagenomic analysis of microbial community.</title>
        <authorList>
            <person name="Kadnikov V."/>
            <person name="Ivasenko D."/>
            <person name="Beletsky A."/>
            <person name="Mardanov A."/>
            <person name="Danilova E."/>
            <person name="Pimenov N."/>
            <person name="Karnachuk O."/>
            <person name="Ravin N."/>
        </authorList>
    </citation>
    <scope>NUCLEOTIDE SEQUENCE [LARGE SCALE GENOMIC DNA]</scope>
    <source>
        <strain evidence="2">ShG14-8</strain>
    </source>
</reference>
<evidence type="ECO:0000313" key="3">
    <source>
        <dbReference type="Proteomes" id="UP000070578"/>
    </source>
</evidence>
<reference evidence="2 3" key="1">
    <citation type="submission" date="2016-02" db="EMBL/GenBank/DDBJ databases">
        <authorList>
            <person name="Wen L."/>
            <person name="He K."/>
            <person name="Yang H."/>
        </authorList>
    </citation>
    <scope>NUCLEOTIDE SEQUENCE [LARGE SCALE GENOMIC DNA]</scope>
    <source>
        <strain evidence="2">ShG14-8</strain>
    </source>
</reference>
<dbReference type="Proteomes" id="UP000070578">
    <property type="component" value="Unassembled WGS sequence"/>
</dbReference>
<evidence type="ECO:0000256" key="1">
    <source>
        <dbReference type="SAM" id="MobiDB-lite"/>
    </source>
</evidence>
<comment type="caution">
    <text evidence="2">The sequence shown here is derived from an EMBL/GenBank/DDBJ whole genome shotgun (WGS) entry which is preliminary data.</text>
</comment>
<protein>
    <submittedName>
        <fullName evidence="2">Putative histone H1-like protein HC2 (HC2 nucleoprotein)</fullName>
    </submittedName>
</protein>
<feature type="compositionally biased region" description="Low complexity" evidence="1">
    <location>
        <begin position="1"/>
        <end position="13"/>
    </location>
</feature>
<dbReference type="AlphaFoldDB" id="A0A139BWK2"/>
<dbReference type="EMBL" id="LSLI01000008">
    <property type="protein sequence ID" value="KXS33312.1"/>
    <property type="molecule type" value="Genomic_DNA"/>
</dbReference>
<accession>A0A139BWK2</accession>
<name>A0A139BWK2_9PROT</name>
<gene>
    <name evidence="2" type="ORF">AWT59_0615</name>
</gene>